<protein>
    <submittedName>
        <fullName evidence="2">Uncharacterized protein</fullName>
    </submittedName>
</protein>
<feature type="compositionally biased region" description="Basic and acidic residues" evidence="1">
    <location>
        <begin position="1"/>
        <end position="17"/>
    </location>
</feature>
<keyword evidence="3" id="KW-1185">Reference proteome</keyword>
<feature type="compositionally biased region" description="Basic residues" evidence="1">
    <location>
        <begin position="71"/>
        <end position="83"/>
    </location>
</feature>
<sequence>MGPGRTERRTEQTRGERITITLPVPRTSQDYSRKDPATNTQHASSVDDFPAGLHGSLGLRERIVGGSRQPARPRPHRLHNRRWPHLDPRLTIQHHYMP</sequence>
<name>A0AAD7TA97_9TELE</name>
<dbReference type="Proteomes" id="UP001221898">
    <property type="component" value="Unassembled WGS sequence"/>
</dbReference>
<evidence type="ECO:0000313" key="2">
    <source>
        <dbReference type="EMBL" id="KAJ8416872.1"/>
    </source>
</evidence>
<feature type="region of interest" description="Disordered" evidence="1">
    <location>
        <begin position="1"/>
        <end position="98"/>
    </location>
</feature>
<comment type="caution">
    <text evidence="2">The sequence shown here is derived from an EMBL/GenBank/DDBJ whole genome shotgun (WGS) entry which is preliminary data.</text>
</comment>
<reference evidence="2" key="1">
    <citation type="journal article" date="2023" name="Science">
        <title>Genome structures resolve the early diversification of teleost fishes.</title>
        <authorList>
            <person name="Parey E."/>
            <person name="Louis A."/>
            <person name="Montfort J."/>
            <person name="Bouchez O."/>
            <person name="Roques C."/>
            <person name="Iampietro C."/>
            <person name="Lluch J."/>
            <person name="Castinel A."/>
            <person name="Donnadieu C."/>
            <person name="Desvignes T."/>
            <person name="Floi Bucao C."/>
            <person name="Jouanno E."/>
            <person name="Wen M."/>
            <person name="Mejri S."/>
            <person name="Dirks R."/>
            <person name="Jansen H."/>
            <person name="Henkel C."/>
            <person name="Chen W.J."/>
            <person name="Zahm M."/>
            <person name="Cabau C."/>
            <person name="Klopp C."/>
            <person name="Thompson A.W."/>
            <person name="Robinson-Rechavi M."/>
            <person name="Braasch I."/>
            <person name="Lecointre G."/>
            <person name="Bobe J."/>
            <person name="Postlethwait J.H."/>
            <person name="Berthelot C."/>
            <person name="Roest Crollius H."/>
            <person name="Guiguen Y."/>
        </authorList>
    </citation>
    <scope>NUCLEOTIDE SEQUENCE</scope>
    <source>
        <strain evidence="2">NC1722</strain>
    </source>
</reference>
<organism evidence="2 3">
    <name type="scientific">Aldrovandia affinis</name>
    <dbReference type="NCBI Taxonomy" id="143900"/>
    <lineage>
        <taxon>Eukaryota</taxon>
        <taxon>Metazoa</taxon>
        <taxon>Chordata</taxon>
        <taxon>Craniata</taxon>
        <taxon>Vertebrata</taxon>
        <taxon>Euteleostomi</taxon>
        <taxon>Actinopterygii</taxon>
        <taxon>Neopterygii</taxon>
        <taxon>Teleostei</taxon>
        <taxon>Notacanthiformes</taxon>
        <taxon>Halosauridae</taxon>
        <taxon>Aldrovandia</taxon>
    </lineage>
</organism>
<accession>A0AAD7TA97</accession>
<dbReference type="EMBL" id="JAINUG010000005">
    <property type="protein sequence ID" value="KAJ8416872.1"/>
    <property type="molecule type" value="Genomic_DNA"/>
</dbReference>
<evidence type="ECO:0000256" key="1">
    <source>
        <dbReference type="SAM" id="MobiDB-lite"/>
    </source>
</evidence>
<evidence type="ECO:0000313" key="3">
    <source>
        <dbReference type="Proteomes" id="UP001221898"/>
    </source>
</evidence>
<gene>
    <name evidence="2" type="ORF">AAFF_G00327500</name>
</gene>
<dbReference type="AlphaFoldDB" id="A0AAD7TA97"/>
<proteinExistence type="predicted"/>